<sequence length="185" mass="21435">METTKLISELTALTYQNIEDAEDMLQKSMDELNWKINVNIWSALECIAHLNLYSNFYLPEIKYGINQDITPTDTVFVPGLIGDFFVNSIRLNEKTKKMKTPKEMNPNGSVLSKETLNKFIRDQYDLISLLDDARNVNLNKTKTAISISKLIKLKLGDTFRFVIYHNERHILQAMRTLYLQKKKAA</sequence>
<evidence type="ECO:0000313" key="3">
    <source>
        <dbReference type="Proteomes" id="UP001200022"/>
    </source>
</evidence>
<proteinExistence type="predicted"/>
<dbReference type="Pfam" id="PF12867">
    <property type="entry name" value="DinB_2"/>
    <property type="match status" value="1"/>
</dbReference>
<gene>
    <name evidence="2" type="ORF">L3X39_00020</name>
</gene>
<evidence type="ECO:0000259" key="1">
    <source>
        <dbReference type="Pfam" id="PF12867"/>
    </source>
</evidence>
<dbReference type="Proteomes" id="UP001200022">
    <property type="component" value="Unassembled WGS sequence"/>
</dbReference>
<dbReference type="EMBL" id="JAKKDV010000001">
    <property type="protein sequence ID" value="MCF7559005.1"/>
    <property type="molecule type" value="Genomic_DNA"/>
</dbReference>
<comment type="caution">
    <text evidence="2">The sequence shown here is derived from an EMBL/GenBank/DDBJ whole genome shotgun (WGS) entry which is preliminary data.</text>
</comment>
<organism evidence="2 3">
    <name type="scientific">Flaviramulus multivorans</name>
    <dbReference type="NCBI Taxonomy" id="1304750"/>
    <lineage>
        <taxon>Bacteria</taxon>
        <taxon>Pseudomonadati</taxon>
        <taxon>Bacteroidota</taxon>
        <taxon>Flavobacteriia</taxon>
        <taxon>Flavobacteriales</taxon>
        <taxon>Flavobacteriaceae</taxon>
        <taxon>Flaviramulus</taxon>
    </lineage>
</organism>
<feature type="domain" description="DinB-like" evidence="1">
    <location>
        <begin position="28"/>
        <end position="173"/>
    </location>
</feature>
<reference evidence="2 3" key="1">
    <citation type="submission" date="2022-01" db="EMBL/GenBank/DDBJ databases">
        <title>Draft genome sequence of Sabulilitoribacter multivorans KCTC 32326.</title>
        <authorList>
            <person name="Oh J.-S."/>
        </authorList>
    </citation>
    <scope>NUCLEOTIDE SEQUENCE [LARGE SCALE GENOMIC DNA]</scope>
    <source>
        <strain evidence="2 3">M-M16</strain>
    </source>
</reference>
<dbReference type="SUPFAM" id="SSF109854">
    <property type="entry name" value="DinB/YfiT-like putative metalloenzymes"/>
    <property type="match status" value="1"/>
</dbReference>
<name>A0ABS9IEK2_9FLAO</name>
<dbReference type="InterPro" id="IPR024775">
    <property type="entry name" value="DinB-like"/>
</dbReference>
<evidence type="ECO:0000313" key="2">
    <source>
        <dbReference type="EMBL" id="MCF7559005.1"/>
    </source>
</evidence>
<dbReference type="Gene3D" id="1.20.120.450">
    <property type="entry name" value="dinb family like domain"/>
    <property type="match status" value="1"/>
</dbReference>
<dbReference type="RefSeq" id="WP_237229320.1">
    <property type="nucleotide sequence ID" value="NZ_JAKKDV010000001.1"/>
</dbReference>
<accession>A0ABS9IEK2</accession>
<keyword evidence="3" id="KW-1185">Reference proteome</keyword>
<protein>
    <submittedName>
        <fullName evidence="2">DinB family protein</fullName>
    </submittedName>
</protein>
<dbReference type="InterPro" id="IPR034660">
    <property type="entry name" value="DinB/YfiT-like"/>
</dbReference>